<evidence type="ECO:0000313" key="3">
    <source>
        <dbReference type="Proteomes" id="UP000041882"/>
    </source>
</evidence>
<dbReference type="EMBL" id="CQAW01000001">
    <property type="protein sequence ID" value="CNH00065.1"/>
    <property type="molecule type" value="Genomic_DNA"/>
</dbReference>
<organism evidence="2 3">
    <name type="scientific">Yersinia thracica</name>
    <dbReference type="NCBI Taxonomy" id="2890319"/>
    <lineage>
        <taxon>Bacteria</taxon>
        <taxon>Pseudomonadati</taxon>
        <taxon>Pseudomonadota</taxon>
        <taxon>Gammaproteobacteria</taxon>
        <taxon>Enterobacterales</taxon>
        <taxon>Yersiniaceae</taxon>
        <taxon>Yersinia</taxon>
    </lineage>
</organism>
<reference evidence="3" key="1">
    <citation type="submission" date="2015-03" db="EMBL/GenBank/DDBJ databases">
        <authorList>
            <consortium name="Pathogen Informatics"/>
            <person name="Murphy D."/>
        </authorList>
    </citation>
    <scope>NUCLEOTIDE SEQUENCE [LARGE SCALE GENOMIC DNA]</scope>
    <source>
        <strain evidence="3">IP6945</strain>
    </source>
</reference>
<dbReference type="PROSITE" id="PS50931">
    <property type="entry name" value="HTH_LYSR"/>
    <property type="match status" value="1"/>
</dbReference>
<feature type="domain" description="HTH lysR-type" evidence="1">
    <location>
        <begin position="4"/>
        <end position="31"/>
    </location>
</feature>
<dbReference type="AlphaFoldDB" id="A0A0T9NEB5"/>
<dbReference type="InterPro" id="IPR000847">
    <property type="entry name" value="LysR_HTH_N"/>
</dbReference>
<gene>
    <name evidence="2" type="ORF">ERS008472_00227</name>
</gene>
<protein>
    <submittedName>
        <fullName evidence="2">LysR family transcriptional regulator</fullName>
    </submittedName>
</protein>
<dbReference type="GO" id="GO:0003700">
    <property type="term" value="F:DNA-binding transcription factor activity"/>
    <property type="evidence" value="ECO:0007669"/>
    <property type="project" value="InterPro"/>
</dbReference>
<evidence type="ECO:0000259" key="1">
    <source>
        <dbReference type="PROSITE" id="PS50931"/>
    </source>
</evidence>
<proteinExistence type="predicted"/>
<accession>A0A0T9NEB5</accession>
<evidence type="ECO:0000313" key="2">
    <source>
        <dbReference type="EMBL" id="CNH00065.1"/>
    </source>
</evidence>
<name>A0A0T9NEB5_9GAMM</name>
<dbReference type="Proteomes" id="UP000041882">
    <property type="component" value="Unassembled WGS sequence"/>
</dbReference>
<keyword evidence="3" id="KW-1185">Reference proteome</keyword>
<sequence>MLKENFNDLISFLMVARERSFTKAAAKLGVSLCVKLPRLIICNPPSKMVNDG</sequence>